<name>A0A9N9X8K2_DIABA</name>
<dbReference type="AlphaFoldDB" id="A0A9N9X8K2"/>
<gene>
    <name evidence="2" type="ORF">DIABBA_LOCUS5258</name>
</gene>
<feature type="compositionally biased region" description="Acidic residues" evidence="1">
    <location>
        <begin position="97"/>
        <end position="113"/>
    </location>
</feature>
<evidence type="ECO:0000256" key="1">
    <source>
        <dbReference type="SAM" id="MobiDB-lite"/>
    </source>
</evidence>
<organism evidence="2 3">
    <name type="scientific">Diabrotica balteata</name>
    <name type="common">Banded cucumber beetle</name>
    <dbReference type="NCBI Taxonomy" id="107213"/>
    <lineage>
        <taxon>Eukaryota</taxon>
        <taxon>Metazoa</taxon>
        <taxon>Ecdysozoa</taxon>
        <taxon>Arthropoda</taxon>
        <taxon>Hexapoda</taxon>
        <taxon>Insecta</taxon>
        <taxon>Pterygota</taxon>
        <taxon>Neoptera</taxon>
        <taxon>Endopterygota</taxon>
        <taxon>Coleoptera</taxon>
        <taxon>Polyphaga</taxon>
        <taxon>Cucujiformia</taxon>
        <taxon>Chrysomeloidea</taxon>
        <taxon>Chrysomelidae</taxon>
        <taxon>Galerucinae</taxon>
        <taxon>Diabroticina</taxon>
        <taxon>Diabroticites</taxon>
        <taxon>Diabrotica</taxon>
    </lineage>
</organism>
<evidence type="ECO:0000313" key="3">
    <source>
        <dbReference type="Proteomes" id="UP001153709"/>
    </source>
</evidence>
<feature type="region of interest" description="Disordered" evidence="1">
    <location>
        <begin position="21"/>
        <end position="43"/>
    </location>
</feature>
<accession>A0A9N9X8K2</accession>
<keyword evidence="3" id="KW-1185">Reference proteome</keyword>
<reference evidence="2" key="1">
    <citation type="submission" date="2022-01" db="EMBL/GenBank/DDBJ databases">
        <authorList>
            <person name="King R."/>
        </authorList>
    </citation>
    <scope>NUCLEOTIDE SEQUENCE</scope>
</reference>
<feature type="region of interest" description="Disordered" evidence="1">
    <location>
        <begin position="97"/>
        <end position="120"/>
    </location>
</feature>
<protein>
    <submittedName>
        <fullName evidence="2">Uncharacterized protein</fullName>
    </submittedName>
</protein>
<evidence type="ECO:0000313" key="2">
    <source>
        <dbReference type="EMBL" id="CAG9831686.1"/>
    </source>
</evidence>
<sequence>MSVFKIQEFLKCEVAQLIHSERQPDNIVNNGNNEKTEEETAANDEQNLVWEEFDNAVETPKEIHSKAATIKNYLQEENIFENSDDETVPNNMVIQEIDEDREADEEGANEEEEVVPRKKA</sequence>
<dbReference type="Proteomes" id="UP001153709">
    <property type="component" value="Chromosome 3"/>
</dbReference>
<dbReference type="EMBL" id="OU898278">
    <property type="protein sequence ID" value="CAG9831686.1"/>
    <property type="molecule type" value="Genomic_DNA"/>
</dbReference>
<proteinExistence type="predicted"/>